<name>A0A9W5TWD0_9BACI</name>
<proteinExistence type="predicted"/>
<reference evidence="2" key="2">
    <citation type="submission" date="2020-09" db="EMBL/GenBank/DDBJ databases">
        <authorList>
            <person name="Sun Q."/>
            <person name="Zhou Y."/>
        </authorList>
    </citation>
    <scope>NUCLEOTIDE SEQUENCE</scope>
    <source>
        <strain evidence="2">CGMCC 1.15454</strain>
    </source>
</reference>
<evidence type="ECO:0000313" key="3">
    <source>
        <dbReference type="Proteomes" id="UP000621492"/>
    </source>
</evidence>
<reference evidence="2" key="1">
    <citation type="journal article" date="2014" name="Int. J. Syst. Evol. Microbiol.">
        <title>Complete genome sequence of Corynebacterium casei LMG S-19264T (=DSM 44701T), isolated from a smear-ripened cheese.</title>
        <authorList>
            <consortium name="US DOE Joint Genome Institute (JGI-PGF)"/>
            <person name="Walter F."/>
            <person name="Albersmeier A."/>
            <person name="Kalinowski J."/>
            <person name="Ruckert C."/>
        </authorList>
    </citation>
    <scope>NUCLEOTIDE SEQUENCE</scope>
    <source>
        <strain evidence="2">CGMCC 1.15454</strain>
    </source>
</reference>
<dbReference type="AlphaFoldDB" id="A0A9W5TWD0"/>
<comment type="caution">
    <text evidence="2">The sequence shown here is derived from an EMBL/GenBank/DDBJ whole genome shotgun (WGS) entry which is preliminary data.</text>
</comment>
<organism evidence="2 3">
    <name type="scientific">Lentibacillus populi</name>
    <dbReference type="NCBI Taxonomy" id="1827502"/>
    <lineage>
        <taxon>Bacteria</taxon>
        <taxon>Bacillati</taxon>
        <taxon>Bacillota</taxon>
        <taxon>Bacilli</taxon>
        <taxon>Bacillales</taxon>
        <taxon>Bacillaceae</taxon>
        <taxon>Lentibacillus</taxon>
    </lineage>
</organism>
<feature type="region of interest" description="Disordered" evidence="1">
    <location>
        <begin position="127"/>
        <end position="163"/>
    </location>
</feature>
<dbReference type="Proteomes" id="UP000621492">
    <property type="component" value="Unassembled WGS sequence"/>
</dbReference>
<keyword evidence="3" id="KW-1185">Reference proteome</keyword>
<gene>
    <name evidence="2" type="ORF">GCM10011409_09690</name>
</gene>
<evidence type="ECO:0000313" key="2">
    <source>
        <dbReference type="EMBL" id="GGB34303.1"/>
    </source>
</evidence>
<feature type="region of interest" description="Disordered" evidence="1">
    <location>
        <begin position="1"/>
        <end position="27"/>
    </location>
</feature>
<dbReference type="EMBL" id="BMJD01000004">
    <property type="protein sequence ID" value="GGB34303.1"/>
    <property type="molecule type" value="Genomic_DNA"/>
</dbReference>
<dbReference type="RefSeq" id="WP_088050552.1">
    <property type="nucleotide sequence ID" value="NZ_BMJD01000004.1"/>
</dbReference>
<protein>
    <submittedName>
        <fullName evidence="2">Uncharacterized protein</fullName>
    </submittedName>
</protein>
<feature type="compositionally biased region" description="Basic residues" evidence="1">
    <location>
        <begin position="1"/>
        <end position="21"/>
    </location>
</feature>
<sequence length="163" mass="19091">MGKRKKKKSNTPRHKRMKRPQRLQAARHWIPKYDGKNLVKGYSKHFGVNKLCAVKELEMLGYTYSSAYKQQLKENELQKQRTAKKRKARKQMETEEEWDGFSNETFAFIAGYTSGGVPFGTTWEELENTTDDMDKLPEPDVDSLYGDRNTKNKFDINDDDLPF</sequence>
<evidence type="ECO:0000256" key="1">
    <source>
        <dbReference type="SAM" id="MobiDB-lite"/>
    </source>
</evidence>
<accession>A0A9W5TWD0</accession>